<evidence type="ECO:0000256" key="6">
    <source>
        <dbReference type="RuleBase" id="RU000716"/>
    </source>
</evidence>
<keyword evidence="4 6" id="KW-0238">DNA-binding</keyword>
<dbReference type="InterPro" id="IPR007627">
    <property type="entry name" value="RNA_pol_sigma70_r2"/>
</dbReference>
<dbReference type="PROSITE" id="PS01063">
    <property type="entry name" value="SIGMA70_ECF"/>
    <property type="match status" value="1"/>
</dbReference>
<evidence type="ECO:0000256" key="3">
    <source>
        <dbReference type="ARBA" id="ARBA00023082"/>
    </source>
</evidence>
<dbReference type="InterPro" id="IPR013249">
    <property type="entry name" value="RNA_pol_sigma70_r4_t2"/>
</dbReference>
<dbReference type="InterPro" id="IPR039425">
    <property type="entry name" value="RNA_pol_sigma-70-like"/>
</dbReference>
<sequence>MYSQRMLYIAYQYTKDSFHAEDVVQEAFLKAYKKIDSVDDTGKIGAWLSAITARTAIDFLRLEKRKGCILLDSTVLEPMAGHAVNGENIEEEVCVRLFQEEVDRTVENLSVESQQVLILKIQYGLKEAEIANILNLKSGTVKTRLYRARKQLKRCLTRTG</sequence>
<dbReference type="CDD" id="cd06171">
    <property type="entry name" value="Sigma70_r4"/>
    <property type="match status" value="1"/>
</dbReference>
<comment type="caution">
    <text evidence="9">The sequence shown here is derived from an EMBL/GenBank/DDBJ whole genome shotgun (WGS) entry which is preliminary data.</text>
</comment>
<evidence type="ECO:0000256" key="2">
    <source>
        <dbReference type="ARBA" id="ARBA00023015"/>
    </source>
</evidence>
<protein>
    <recommendedName>
        <fullName evidence="6">RNA polymerase sigma factor</fullName>
    </recommendedName>
</protein>
<evidence type="ECO:0000259" key="7">
    <source>
        <dbReference type="Pfam" id="PF04542"/>
    </source>
</evidence>
<dbReference type="Gene3D" id="1.10.1740.10">
    <property type="match status" value="1"/>
</dbReference>
<dbReference type="SUPFAM" id="SSF88659">
    <property type="entry name" value="Sigma3 and sigma4 domains of RNA polymerase sigma factors"/>
    <property type="match status" value="1"/>
</dbReference>
<dbReference type="InterPro" id="IPR014284">
    <property type="entry name" value="RNA_pol_sigma-70_dom"/>
</dbReference>
<dbReference type="Pfam" id="PF04542">
    <property type="entry name" value="Sigma70_r2"/>
    <property type="match status" value="1"/>
</dbReference>
<dbReference type="EMBL" id="BNDS01000013">
    <property type="protein sequence ID" value="GHH99528.1"/>
    <property type="molecule type" value="Genomic_DNA"/>
</dbReference>
<dbReference type="SUPFAM" id="SSF88946">
    <property type="entry name" value="Sigma2 domain of RNA polymerase sigma factors"/>
    <property type="match status" value="1"/>
</dbReference>
<evidence type="ECO:0000256" key="1">
    <source>
        <dbReference type="ARBA" id="ARBA00010641"/>
    </source>
</evidence>
<name>A0ABQ3N7P1_9BACI</name>
<keyword evidence="5 6" id="KW-0804">Transcription</keyword>
<dbReference type="NCBIfam" id="TIGR02937">
    <property type="entry name" value="sigma70-ECF"/>
    <property type="match status" value="1"/>
</dbReference>
<dbReference type="InterPro" id="IPR013324">
    <property type="entry name" value="RNA_pol_sigma_r3/r4-like"/>
</dbReference>
<keyword evidence="2 6" id="KW-0805">Transcription regulation</keyword>
<feature type="domain" description="RNA polymerase sigma-70 region 2" evidence="7">
    <location>
        <begin position="2"/>
        <end position="65"/>
    </location>
</feature>
<reference evidence="9 10" key="1">
    <citation type="journal article" date="2022" name="Int. J. Syst. Evol. Microbiol.">
        <title>Neobacillus kokaensis sp. nov., isolated from soil.</title>
        <authorList>
            <person name="Yuki K."/>
            <person name="Matsubara H."/>
            <person name="Yamaguchi S."/>
        </authorList>
    </citation>
    <scope>NUCLEOTIDE SEQUENCE [LARGE SCALE GENOMIC DNA]</scope>
    <source>
        <strain evidence="9 10">LOB 377</strain>
    </source>
</reference>
<gene>
    <name evidence="9" type="primary">sigW_2</name>
    <name evidence="9" type="ORF">AM1BK_30710</name>
</gene>
<keyword evidence="10" id="KW-1185">Reference proteome</keyword>
<dbReference type="InterPro" id="IPR000838">
    <property type="entry name" value="RNA_pol_sigma70_ECF_CS"/>
</dbReference>
<evidence type="ECO:0000259" key="8">
    <source>
        <dbReference type="Pfam" id="PF08281"/>
    </source>
</evidence>
<keyword evidence="3 6" id="KW-0731">Sigma factor</keyword>
<dbReference type="InterPro" id="IPR013325">
    <property type="entry name" value="RNA_pol_sigma_r2"/>
</dbReference>
<feature type="domain" description="RNA polymerase sigma factor 70 region 4 type 2" evidence="8">
    <location>
        <begin position="100"/>
        <end position="152"/>
    </location>
</feature>
<dbReference type="Proteomes" id="UP000637074">
    <property type="component" value="Unassembled WGS sequence"/>
</dbReference>
<evidence type="ECO:0000313" key="9">
    <source>
        <dbReference type="EMBL" id="GHH99528.1"/>
    </source>
</evidence>
<evidence type="ECO:0000313" key="10">
    <source>
        <dbReference type="Proteomes" id="UP000637074"/>
    </source>
</evidence>
<comment type="similarity">
    <text evidence="1 6">Belongs to the sigma-70 factor family. ECF subfamily.</text>
</comment>
<evidence type="ECO:0000256" key="4">
    <source>
        <dbReference type="ARBA" id="ARBA00023125"/>
    </source>
</evidence>
<dbReference type="PANTHER" id="PTHR43133">
    <property type="entry name" value="RNA POLYMERASE ECF-TYPE SIGMA FACTO"/>
    <property type="match status" value="1"/>
</dbReference>
<dbReference type="Gene3D" id="1.10.10.10">
    <property type="entry name" value="Winged helix-like DNA-binding domain superfamily/Winged helix DNA-binding domain"/>
    <property type="match status" value="1"/>
</dbReference>
<dbReference type="Pfam" id="PF08281">
    <property type="entry name" value="Sigma70_r4_2"/>
    <property type="match status" value="1"/>
</dbReference>
<dbReference type="PANTHER" id="PTHR43133:SF51">
    <property type="entry name" value="RNA POLYMERASE SIGMA FACTOR"/>
    <property type="match status" value="1"/>
</dbReference>
<organism evidence="9 10">
    <name type="scientific">Neobacillus kokaensis</name>
    <dbReference type="NCBI Taxonomy" id="2759023"/>
    <lineage>
        <taxon>Bacteria</taxon>
        <taxon>Bacillati</taxon>
        <taxon>Bacillota</taxon>
        <taxon>Bacilli</taxon>
        <taxon>Bacillales</taxon>
        <taxon>Bacillaceae</taxon>
        <taxon>Neobacillus</taxon>
    </lineage>
</organism>
<evidence type="ECO:0000256" key="5">
    <source>
        <dbReference type="ARBA" id="ARBA00023163"/>
    </source>
</evidence>
<dbReference type="InterPro" id="IPR036388">
    <property type="entry name" value="WH-like_DNA-bd_sf"/>
</dbReference>
<accession>A0ABQ3N7P1</accession>
<proteinExistence type="inferred from homology"/>